<feature type="compositionally biased region" description="Basic and acidic residues" evidence="1">
    <location>
        <begin position="22"/>
        <end position="35"/>
    </location>
</feature>
<reference evidence="2" key="1">
    <citation type="journal article" date="2023" name="Mol. Ecol. Resour.">
        <title>Chromosome-level genome assembly of a triploid poplar Populus alba 'Berolinensis'.</title>
        <authorList>
            <person name="Chen S."/>
            <person name="Yu Y."/>
            <person name="Wang X."/>
            <person name="Wang S."/>
            <person name="Zhang T."/>
            <person name="Zhou Y."/>
            <person name="He R."/>
            <person name="Meng N."/>
            <person name="Wang Y."/>
            <person name="Liu W."/>
            <person name="Liu Z."/>
            <person name="Liu J."/>
            <person name="Guo Q."/>
            <person name="Huang H."/>
            <person name="Sederoff R.R."/>
            <person name="Wang G."/>
            <person name="Qu G."/>
            <person name="Chen S."/>
        </authorList>
    </citation>
    <scope>NUCLEOTIDE SEQUENCE</scope>
    <source>
        <strain evidence="2">SC-2020</strain>
    </source>
</reference>
<evidence type="ECO:0000313" key="2">
    <source>
        <dbReference type="EMBL" id="KAJ6973185.1"/>
    </source>
</evidence>
<evidence type="ECO:0000313" key="3">
    <source>
        <dbReference type="Proteomes" id="UP001164929"/>
    </source>
</evidence>
<protein>
    <submittedName>
        <fullName evidence="2">Uncharacterized protein</fullName>
    </submittedName>
</protein>
<gene>
    <name evidence="2" type="ORF">NC653_033501</name>
</gene>
<dbReference type="Proteomes" id="UP001164929">
    <property type="component" value="Chromosome 14"/>
</dbReference>
<dbReference type="EMBL" id="JAQIZT010000014">
    <property type="protein sequence ID" value="KAJ6973185.1"/>
    <property type="molecule type" value="Genomic_DNA"/>
</dbReference>
<dbReference type="AlphaFoldDB" id="A0AAD6LTT5"/>
<proteinExistence type="predicted"/>
<keyword evidence="3" id="KW-1185">Reference proteome</keyword>
<accession>A0AAD6LTT5</accession>
<evidence type="ECO:0000256" key="1">
    <source>
        <dbReference type="SAM" id="MobiDB-lite"/>
    </source>
</evidence>
<feature type="region of interest" description="Disordered" evidence="1">
    <location>
        <begin position="17"/>
        <end position="41"/>
    </location>
</feature>
<comment type="caution">
    <text evidence="2">The sequence shown here is derived from an EMBL/GenBank/DDBJ whole genome shotgun (WGS) entry which is preliminary data.</text>
</comment>
<name>A0AAD6LTT5_9ROSI</name>
<sequence>MMRGYLMLRKMINRRRRRRHHCQEELGDQRERKTNDMNSEIKGNTSIEELYGYTDQDPQGTHLDERGMGSIQIPSLWRNNFDLRKLQTHQTCRGKEILTSRKTEGGLWYGIYGPMSKEILREKWINPLKRITFRLCKMTRRSPFLIGRETIGGSGRNEMYWKQIFIKNAGTNRVYLTLPLSYHVFIQNVNISSKQCRFDPLPLTDLVIWW</sequence>
<organism evidence="2 3">
    <name type="scientific">Populus alba x Populus x berolinensis</name>
    <dbReference type="NCBI Taxonomy" id="444605"/>
    <lineage>
        <taxon>Eukaryota</taxon>
        <taxon>Viridiplantae</taxon>
        <taxon>Streptophyta</taxon>
        <taxon>Embryophyta</taxon>
        <taxon>Tracheophyta</taxon>
        <taxon>Spermatophyta</taxon>
        <taxon>Magnoliopsida</taxon>
        <taxon>eudicotyledons</taxon>
        <taxon>Gunneridae</taxon>
        <taxon>Pentapetalae</taxon>
        <taxon>rosids</taxon>
        <taxon>fabids</taxon>
        <taxon>Malpighiales</taxon>
        <taxon>Salicaceae</taxon>
        <taxon>Saliceae</taxon>
        <taxon>Populus</taxon>
    </lineage>
</organism>